<dbReference type="InterPro" id="IPR009050">
    <property type="entry name" value="Globin-like_sf"/>
</dbReference>
<dbReference type="CDD" id="cd00454">
    <property type="entry name" value="TrHb1_N"/>
    <property type="match status" value="1"/>
</dbReference>
<dbReference type="InterPro" id="IPR016339">
    <property type="entry name" value="Hemoglobin_trunc_I"/>
</dbReference>
<keyword evidence="3 6" id="KW-0349">Heme</keyword>
<keyword evidence="5 6" id="KW-0408">Iron</keyword>
<evidence type="ECO:0000256" key="8">
    <source>
        <dbReference type="PIRSR" id="PIRSR601486-1"/>
    </source>
</evidence>
<dbReference type="EMBL" id="JAAKZV010000011">
    <property type="protein sequence ID" value="NGN63257.1"/>
    <property type="molecule type" value="Genomic_DNA"/>
</dbReference>
<reference evidence="9 10" key="1">
    <citation type="submission" date="2020-02" db="EMBL/GenBank/DDBJ databases">
        <title>Whole-genome analyses of novel actinobacteria.</title>
        <authorList>
            <person name="Sahin N."/>
        </authorList>
    </citation>
    <scope>NUCLEOTIDE SEQUENCE [LARGE SCALE GENOMIC DNA]</scope>
    <source>
        <strain evidence="9 10">A7024</strain>
    </source>
</reference>
<evidence type="ECO:0000256" key="7">
    <source>
        <dbReference type="PIRSR" id="PIRSR002030-1"/>
    </source>
</evidence>
<comment type="similarity">
    <text evidence="1 6">Belongs to the truncated hemoglobin family. Group I subfamily.</text>
</comment>
<sequence length="121" mass="12369">MSSPSLYETIGGAPAVGAAVDDFYVRVLADPELAGYFTGVPIDKLKAHQRDFIGAALGGPEAYEGLGMEAAHAKLGITPEHFDRVVGHLAGTLESLGVDAPTIKEIAGALAPLKADIAQGA</sequence>
<evidence type="ECO:0000256" key="2">
    <source>
        <dbReference type="ARBA" id="ARBA00022448"/>
    </source>
</evidence>
<name>A0A6G4TW36_9ACTN</name>
<dbReference type="Gene3D" id="1.10.490.10">
    <property type="entry name" value="Globins"/>
    <property type="match status" value="1"/>
</dbReference>
<evidence type="ECO:0000256" key="5">
    <source>
        <dbReference type="ARBA" id="ARBA00023004"/>
    </source>
</evidence>
<evidence type="ECO:0000256" key="4">
    <source>
        <dbReference type="ARBA" id="ARBA00022723"/>
    </source>
</evidence>
<keyword evidence="10" id="KW-1185">Reference proteome</keyword>
<dbReference type="AlphaFoldDB" id="A0A6G4TW36"/>
<dbReference type="GO" id="GO:0019825">
    <property type="term" value="F:oxygen binding"/>
    <property type="evidence" value="ECO:0007669"/>
    <property type="project" value="InterPro"/>
</dbReference>
<feature type="binding site" description="distal binding residue" evidence="8">
    <location>
        <position position="48"/>
    </location>
    <ligand>
        <name>heme</name>
        <dbReference type="ChEBI" id="CHEBI:30413"/>
    </ligand>
    <ligandPart>
        <name>Fe</name>
        <dbReference type="ChEBI" id="CHEBI:18248"/>
    </ligandPart>
</feature>
<dbReference type="InterPro" id="IPR001486">
    <property type="entry name" value="Hemoglobin_trunc"/>
</dbReference>
<comment type="caution">
    <text evidence="9">The sequence shown here is derived from an EMBL/GenBank/DDBJ whole genome shotgun (WGS) entry which is preliminary data.</text>
</comment>
<evidence type="ECO:0000256" key="3">
    <source>
        <dbReference type="ARBA" id="ARBA00022617"/>
    </source>
</evidence>
<keyword evidence="6" id="KW-0561">Oxygen transport</keyword>
<comment type="cofactor">
    <cofactor evidence="7">
        <name>heme</name>
        <dbReference type="ChEBI" id="CHEBI:30413"/>
    </cofactor>
    <text evidence="7">Binds 1 heme group per subunit.</text>
</comment>
<keyword evidence="2 6" id="KW-0813">Transport</keyword>
<dbReference type="GO" id="GO:0020037">
    <property type="term" value="F:heme binding"/>
    <property type="evidence" value="ECO:0007669"/>
    <property type="project" value="InterPro"/>
</dbReference>
<evidence type="ECO:0000313" key="10">
    <source>
        <dbReference type="Proteomes" id="UP000481583"/>
    </source>
</evidence>
<gene>
    <name evidence="9" type="ORF">G5C51_04965</name>
</gene>
<evidence type="ECO:0000313" key="9">
    <source>
        <dbReference type="EMBL" id="NGN63257.1"/>
    </source>
</evidence>
<dbReference type="GO" id="GO:0046872">
    <property type="term" value="F:metal ion binding"/>
    <property type="evidence" value="ECO:0007669"/>
    <property type="project" value="UniProtKB-UniRule"/>
</dbReference>
<dbReference type="Proteomes" id="UP000481583">
    <property type="component" value="Unassembled WGS sequence"/>
</dbReference>
<organism evidence="9 10">
    <name type="scientific">Streptomyces coryli</name>
    <dbReference type="NCBI Taxonomy" id="1128680"/>
    <lineage>
        <taxon>Bacteria</taxon>
        <taxon>Bacillati</taxon>
        <taxon>Actinomycetota</taxon>
        <taxon>Actinomycetes</taxon>
        <taxon>Kitasatosporales</taxon>
        <taxon>Streptomycetaceae</taxon>
        <taxon>Streptomyces</taxon>
    </lineage>
</organism>
<protein>
    <recommendedName>
        <fullName evidence="6">Group 1 truncated hemoglobin</fullName>
    </recommendedName>
</protein>
<dbReference type="RefSeq" id="WP_165232249.1">
    <property type="nucleotide sequence ID" value="NZ_JAAKZV010000011.1"/>
</dbReference>
<dbReference type="SUPFAM" id="SSF46458">
    <property type="entry name" value="Globin-like"/>
    <property type="match status" value="1"/>
</dbReference>
<dbReference type="PIRSF" id="PIRSF002030">
    <property type="entry name" value="Globin_Protozoa/Cyanobacteria"/>
    <property type="match status" value="1"/>
</dbReference>
<evidence type="ECO:0000256" key="6">
    <source>
        <dbReference type="PIRNR" id="PIRNR002030"/>
    </source>
</evidence>
<feature type="binding site" description="distal binding residue" evidence="8">
    <location>
        <position position="72"/>
    </location>
    <ligand>
        <name>heme</name>
        <dbReference type="ChEBI" id="CHEBI:30413"/>
    </ligand>
    <ligandPart>
        <name>Fe</name>
        <dbReference type="ChEBI" id="CHEBI:18248"/>
    </ligandPart>
</feature>
<evidence type="ECO:0000256" key="1">
    <source>
        <dbReference type="ARBA" id="ARBA00009660"/>
    </source>
</evidence>
<dbReference type="GO" id="GO:0005344">
    <property type="term" value="F:oxygen carrier activity"/>
    <property type="evidence" value="ECO:0007669"/>
    <property type="project" value="UniProtKB-UniRule"/>
</dbReference>
<dbReference type="Pfam" id="PF01152">
    <property type="entry name" value="Bac_globin"/>
    <property type="match status" value="1"/>
</dbReference>
<keyword evidence="4 6" id="KW-0479">Metal-binding</keyword>
<feature type="binding site" description="proximal binding residue" evidence="7">
    <location>
        <position position="72"/>
    </location>
    <ligand>
        <name>heme</name>
        <dbReference type="ChEBI" id="CHEBI:30413"/>
    </ligand>
    <ligandPart>
        <name>Fe</name>
        <dbReference type="ChEBI" id="CHEBI:18248"/>
    </ligandPart>
</feature>
<proteinExistence type="inferred from homology"/>
<accession>A0A6G4TW36</accession>
<dbReference type="InterPro" id="IPR012292">
    <property type="entry name" value="Globin/Proto"/>
</dbReference>